<dbReference type="HAMAP" id="MF_00376">
    <property type="entry name" value="Dephospho_CoA_kinase"/>
    <property type="match status" value="1"/>
</dbReference>
<evidence type="ECO:0000256" key="3">
    <source>
        <dbReference type="ARBA" id="ARBA00022840"/>
    </source>
</evidence>
<feature type="binding site" evidence="5">
    <location>
        <begin position="16"/>
        <end position="21"/>
    </location>
    <ligand>
        <name>ATP</name>
        <dbReference type="ChEBI" id="CHEBI:30616"/>
    </ligand>
</feature>
<reference evidence="7 8" key="1">
    <citation type="submission" date="2020-05" db="EMBL/GenBank/DDBJ databases">
        <title>Gimesia benthica sp. nov., a novel planctomycete isolated from a deep-sea water sample of the Northwest Indian Ocean.</title>
        <authorList>
            <person name="Wang J."/>
            <person name="Ruan C."/>
            <person name="Song L."/>
            <person name="Zhu Y."/>
            <person name="Li A."/>
            <person name="Zheng X."/>
            <person name="Wang L."/>
            <person name="Lu Z."/>
            <person name="Huang Y."/>
            <person name="Du W."/>
            <person name="Zhou Y."/>
            <person name="Huang L."/>
            <person name="Dai X."/>
        </authorList>
    </citation>
    <scope>NUCLEOTIDE SEQUENCE [LARGE SCALE GENOMIC DNA]</scope>
    <source>
        <strain evidence="7 8">YYQ-30</strain>
    </source>
</reference>
<dbReference type="NCBIfam" id="TIGR00152">
    <property type="entry name" value="dephospho-CoA kinase"/>
    <property type="match status" value="1"/>
</dbReference>
<comment type="function">
    <text evidence="5">Catalyzes the phosphorylation of the 3'-hydroxyl group of dephosphocoenzyme A to form coenzyme A.</text>
</comment>
<evidence type="ECO:0000256" key="2">
    <source>
        <dbReference type="ARBA" id="ARBA00022741"/>
    </source>
</evidence>
<keyword evidence="2 5" id="KW-0547">Nucleotide-binding</keyword>
<evidence type="ECO:0000313" key="8">
    <source>
        <dbReference type="Proteomes" id="UP000572377"/>
    </source>
</evidence>
<dbReference type="GO" id="GO:0004140">
    <property type="term" value="F:dephospho-CoA kinase activity"/>
    <property type="evidence" value="ECO:0007669"/>
    <property type="project" value="UniProtKB-UniRule"/>
</dbReference>
<keyword evidence="5 7" id="KW-0418">Kinase</keyword>
<protein>
    <recommendedName>
        <fullName evidence="5 6">Dephospho-CoA kinase</fullName>
        <ecNumber evidence="5 6">2.7.1.24</ecNumber>
    </recommendedName>
    <alternativeName>
        <fullName evidence="5">Dephosphocoenzyme A kinase</fullName>
    </alternativeName>
</protein>
<gene>
    <name evidence="5" type="primary">coaE</name>
    <name evidence="7" type="ORF">HMH01_01485</name>
</gene>
<dbReference type="PANTHER" id="PTHR10695:SF46">
    <property type="entry name" value="BIFUNCTIONAL COENZYME A SYNTHASE-RELATED"/>
    <property type="match status" value="1"/>
</dbReference>
<comment type="catalytic activity">
    <reaction evidence="5">
        <text>3'-dephospho-CoA + ATP = ADP + CoA + H(+)</text>
        <dbReference type="Rhea" id="RHEA:18245"/>
        <dbReference type="ChEBI" id="CHEBI:15378"/>
        <dbReference type="ChEBI" id="CHEBI:30616"/>
        <dbReference type="ChEBI" id="CHEBI:57287"/>
        <dbReference type="ChEBI" id="CHEBI:57328"/>
        <dbReference type="ChEBI" id="CHEBI:456216"/>
        <dbReference type="EC" id="2.7.1.24"/>
    </reaction>
</comment>
<accession>A0A849KUT8</accession>
<comment type="caution">
    <text evidence="7">The sequence shown here is derived from an EMBL/GenBank/DDBJ whole genome shotgun (WGS) entry which is preliminary data.</text>
</comment>
<dbReference type="UniPathway" id="UPA00241">
    <property type="reaction ID" value="UER00356"/>
</dbReference>
<organism evidence="7 8">
    <name type="scientific">Halovulum dunhuangense</name>
    <dbReference type="NCBI Taxonomy" id="1505036"/>
    <lineage>
        <taxon>Bacteria</taxon>
        <taxon>Pseudomonadati</taxon>
        <taxon>Pseudomonadota</taxon>
        <taxon>Alphaproteobacteria</taxon>
        <taxon>Rhodobacterales</taxon>
        <taxon>Paracoccaceae</taxon>
        <taxon>Halovulum</taxon>
    </lineage>
</organism>
<evidence type="ECO:0000313" key="7">
    <source>
        <dbReference type="EMBL" id="NNU79098.1"/>
    </source>
</evidence>
<evidence type="ECO:0000256" key="4">
    <source>
        <dbReference type="ARBA" id="ARBA00022993"/>
    </source>
</evidence>
<keyword evidence="8" id="KW-1185">Reference proteome</keyword>
<dbReference type="GO" id="GO:0015937">
    <property type="term" value="P:coenzyme A biosynthetic process"/>
    <property type="evidence" value="ECO:0007669"/>
    <property type="project" value="UniProtKB-UniRule"/>
</dbReference>
<name>A0A849KUT8_9RHOB</name>
<dbReference type="PANTHER" id="PTHR10695">
    <property type="entry name" value="DEPHOSPHO-COA KINASE-RELATED"/>
    <property type="match status" value="1"/>
</dbReference>
<dbReference type="InterPro" id="IPR001977">
    <property type="entry name" value="Depp_CoAkinase"/>
</dbReference>
<keyword evidence="5" id="KW-0963">Cytoplasm</keyword>
<proteinExistence type="inferred from homology"/>
<keyword evidence="4 5" id="KW-0173">Coenzyme A biosynthesis</keyword>
<dbReference type="GO" id="GO:0005524">
    <property type="term" value="F:ATP binding"/>
    <property type="evidence" value="ECO:0007669"/>
    <property type="project" value="UniProtKB-UniRule"/>
</dbReference>
<dbReference type="CDD" id="cd02022">
    <property type="entry name" value="DPCK"/>
    <property type="match status" value="1"/>
</dbReference>
<sequence>MTPRRPFRLGLTGSIAMGKSTTAAMFRDAGVPVWDADAAVHKLYAQGGAAVAPVAGLVPSALRDGGIDRAALSRAIRDDARLLPKIEAIVHPLVRAEREAFVASTESALVVFDIPLLFETGGDADCDAIVVVTAPADVQRARALSRPGADPARFEGLLARQLPDAEKRARADYIIDTSRGLEDARAQVQSVLESVKERINA</sequence>
<dbReference type="Proteomes" id="UP000572377">
    <property type="component" value="Unassembled WGS sequence"/>
</dbReference>
<dbReference type="EMBL" id="JABFBC010000001">
    <property type="protein sequence ID" value="NNU79098.1"/>
    <property type="molecule type" value="Genomic_DNA"/>
</dbReference>
<dbReference type="PROSITE" id="PS51219">
    <property type="entry name" value="DPCK"/>
    <property type="match status" value="1"/>
</dbReference>
<evidence type="ECO:0000256" key="5">
    <source>
        <dbReference type="HAMAP-Rule" id="MF_00376"/>
    </source>
</evidence>
<comment type="similarity">
    <text evidence="1 5">Belongs to the CoaE family.</text>
</comment>
<dbReference type="Gene3D" id="3.40.50.300">
    <property type="entry name" value="P-loop containing nucleotide triphosphate hydrolases"/>
    <property type="match status" value="1"/>
</dbReference>
<dbReference type="GO" id="GO:0005737">
    <property type="term" value="C:cytoplasm"/>
    <property type="evidence" value="ECO:0007669"/>
    <property type="project" value="UniProtKB-SubCell"/>
</dbReference>
<dbReference type="InterPro" id="IPR027417">
    <property type="entry name" value="P-loop_NTPase"/>
</dbReference>
<dbReference type="SUPFAM" id="SSF52540">
    <property type="entry name" value="P-loop containing nucleoside triphosphate hydrolases"/>
    <property type="match status" value="1"/>
</dbReference>
<dbReference type="AlphaFoldDB" id="A0A849KUT8"/>
<evidence type="ECO:0000256" key="1">
    <source>
        <dbReference type="ARBA" id="ARBA00009018"/>
    </source>
</evidence>
<dbReference type="EC" id="2.7.1.24" evidence="5 6"/>
<keyword evidence="3 5" id="KW-0067">ATP-binding</keyword>
<comment type="pathway">
    <text evidence="5">Cofactor biosynthesis; coenzyme A biosynthesis; CoA from (R)-pantothenate: step 5/5.</text>
</comment>
<dbReference type="Pfam" id="PF01121">
    <property type="entry name" value="CoaE"/>
    <property type="match status" value="1"/>
</dbReference>
<comment type="subcellular location">
    <subcellularLocation>
        <location evidence="5">Cytoplasm</location>
    </subcellularLocation>
</comment>
<dbReference type="RefSeq" id="WP_171321795.1">
    <property type="nucleotide sequence ID" value="NZ_JABFBC010000001.1"/>
</dbReference>
<keyword evidence="5 7" id="KW-0808">Transferase</keyword>
<evidence type="ECO:0000256" key="6">
    <source>
        <dbReference type="NCBIfam" id="TIGR00152"/>
    </source>
</evidence>